<name>A0A8X8WLR5_SALSN</name>
<accession>A0A8X8WLR5</accession>
<reference evidence="2" key="1">
    <citation type="submission" date="2018-01" db="EMBL/GenBank/DDBJ databases">
        <authorList>
            <person name="Mao J.F."/>
        </authorList>
    </citation>
    <scope>NUCLEOTIDE SEQUENCE</scope>
    <source>
        <strain evidence="2">Huo1</strain>
        <tissue evidence="2">Leaf</tissue>
    </source>
</reference>
<sequence length="324" mass="34667">MEAVHEDGGEGGMQCARHPFRNSSPSGGICASCLQEKLGKLVSSSYAVAVFPSSSAASSPSSRSAAAASSGSSHHHPRKLPFASNKKSKEQRPSEMVFKRSKSTATPRRGGGGGGLHFFDQDYKTPTKRRFWKFLHYSKYPTSRKGDKHVKNLNFSSPTTEGGERKRDEFVAVDDNEATFDRKVSRSRSVGCGSRSFSGDFFERISTGFGDCTLRRVESQREGKPKMKQSDCTRQRVRCGGIFGGFGLTSSSSSSHLIAASDRGGKSMVGLGHLSHGRSKSWGWALASPMRAFGKSSAVKKGDVSAKNSAPNLAAIPSLLAVGG</sequence>
<organism evidence="2">
    <name type="scientific">Salvia splendens</name>
    <name type="common">Scarlet sage</name>
    <dbReference type="NCBI Taxonomy" id="180675"/>
    <lineage>
        <taxon>Eukaryota</taxon>
        <taxon>Viridiplantae</taxon>
        <taxon>Streptophyta</taxon>
        <taxon>Embryophyta</taxon>
        <taxon>Tracheophyta</taxon>
        <taxon>Spermatophyta</taxon>
        <taxon>Magnoliopsida</taxon>
        <taxon>eudicotyledons</taxon>
        <taxon>Gunneridae</taxon>
        <taxon>Pentapetalae</taxon>
        <taxon>asterids</taxon>
        <taxon>lamiids</taxon>
        <taxon>Lamiales</taxon>
        <taxon>Lamiaceae</taxon>
        <taxon>Nepetoideae</taxon>
        <taxon>Mentheae</taxon>
        <taxon>Salviinae</taxon>
        <taxon>Salvia</taxon>
        <taxon>Salvia subgen. Calosphace</taxon>
        <taxon>core Calosphace</taxon>
    </lineage>
</organism>
<dbReference type="EMBL" id="PNBA02000016">
    <property type="protein sequence ID" value="KAG6396324.1"/>
    <property type="molecule type" value="Genomic_DNA"/>
</dbReference>
<gene>
    <name evidence="2" type="ORF">SASPL_142472</name>
</gene>
<dbReference type="PANTHER" id="PTHR34460">
    <property type="entry name" value="VITELLOGENIN-LIKE PROTEIN"/>
    <property type="match status" value="1"/>
</dbReference>
<feature type="compositionally biased region" description="Low complexity" evidence="1">
    <location>
        <begin position="54"/>
        <end position="72"/>
    </location>
</feature>
<dbReference type="Proteomes" id="UP000298416">
    <property type="component" value="Unassembled WGS sequence"/>
</dbReference>
<feature type="region of interest" description="Disordered" evidence="1">
    <location>
        <begin position="54"/>
        <end position="121"/>
    </location>
</feature>
<evidence type="ECO:0000313" key="2">
    <source>
        <dbReference type="EMBL" id="KAG6396324.1"/>
    </source>
</evidence>
<dbReference type="AlphaFoldDB" id="A0A8X8WLR5"/>
<protein>
    <submittedName>
        <fullName evidence="2">Uncharacterized protein</fullName>
    </submittedName>
</protein>
<keyword evidence="3" id="KW-1185">Reference proteome</keyword>
<reference evidence="2" key="2">
    <citation type="submission" date="2020-08" db="EMBL/GenBank/DDBJ databases">
        <title>Plant Genome Project.</title>
        <authorList>
            <person name="Zhang R.-G."/>
        </authorList>
    </citation>
    <scope>NUCLEOTIDE SEQUENCE</scope>
    <source>
        <strain evidence="2">Huo1</strain>
        <tissue evidence="2">Leaf</tissue>
    </source>
</reference>
<dbReference type="OrthoDB" id="1693686at2759"/>
<evidence type="ECO:0000256" key="1">
    <source>
        <dbReference type="SAM" id="MobiDB-lite"/>
    </source>
</evidence>
<dbReference type="PANTHER" id="PTHR34460:SF2">
    <property type="entry name" value="OS04G0405500 PROTEIN"/>
    <property type="match status" value="1"/>
</dbReference>
<proteinExistence type="predicted"/>
<comment type="caution">
    <text evidence="2">The sequence shown here is derived from an EMBL/GenBank/DDBJ whole genome shotgun (WGS) entry which is preliminary data.</text>
</comment>
<evidence type="ECO:0000313" key="3">
    <source>
        <dbReference type="Proteomes" id="UP000298416"/>
    </source>
</evidence>